<evidence type="ECO:0000313" key="1">
    <source>
        <dbReference type="EMBL" id="VWD51267.1"/>
    </source>
</evidence>
<evidence type="ECO:0000313" key="2">
    <source>
        <dbReference type="Proteomes" id="UP000494110"/>
    </source>
</evidence>
<sequence>MQHVTGTTNARRGATRAFAWPFAVRRTAART</sequence>
<dbReference type="AlphaFoldDB" id="A0A6P3AUL3"/>
<reference evidence="1 2" key="1">
    <citation type="submission" date="2019-09" db="EMBL/GenBank/DDBJ databases">
        <authorList>
            <person name="Depoorter E."/>
        </authorList>
    </citation>
    <scope>NUCLEOTIDE SEQUENCE [LARGE SCALE GENOMIC DNA]</scope>
    <source>
        <strain evidence="1">R-39750</strain>
    </source>
</reference>
<proteinExistence type="predicted"/>
<dbReference type="EMBL" id="CABVQN010000040">
    <property type="protein sequence ID" value="VWD51267.1"/>
    <property type="molecule type" value="Genomic_DNA"/>
</dbReference>
<dbReference type="Proteomes" id="UP000494110">
    <property type="component" value="Unassembled WGS sequence"/>
</dbReference>
<name>A0A6P3AUL3_BURL3</name>
<protein>
    <submittedName>
        <fullName evidence="1">Uncharacterized protein</fullName>
    </submittedName>
</protein>
<gene>
    <name evidence="1" type="ORF">BLA39750_06183</name>
</gene>
<accession>A0A6P3AUL3</accession>
<organism evidence="1 2">
    <name type="scientific">Burkholderia lata (strain ATCC 17760 / DSM 23089 / LMG 22485 / NCIMB 9086 / R18194 / 383)</name>
    <dbReference type="NCBI Taxonomy" id="482957"/>
    <lineage>
        <taxon>Bacteria</taxon>
        <taxon>Pseudomonadati</taxon>
        <taxon>Pseudomonadota</taxon>
        <taxon>Betaproteobacteria</taxon>
        <taxon>Burkholderiales</taxon>
        <taxon>Burkholderiaceae</taxon>
        <taxon>Burkholderia</taxon>
        <taxon>Burkholderia cepacia complex</taxon>
    </lineage>
</organism>